<sequence length="55" mass="6030">MNIRSQVDGRLPYTAPCAELFALAAASPSLLVSFSANFDEEFEDKPLDEEDTPPL</sequence>
<gene>
    <name evidence="1" type="ORF">GCM10007088_09660</name>
</gene>
<evidence type="ECO:0000313" key="2">
    <source>
        <dbReference type="Proteomes" id="UP000653477"/>
    </source>
</evidence>
<dbReference type="Proteomes" id="UP000653477">
    <property type="component" value="Unassembled WGS sequence"/>
</dbReference>
<reference evidence="2" key="1">
    <citation type="journal article" date="2019" name="Int. J. Syst. Evol. Microbiol.">
        <title>The Global Catalogue of Microorganisms (GCM) 10K type strain sequencing project: providing services to taxonomists for standard genome sequencing and annotation.</title>
        <authorList>
            <consortium name="The Broad Institute Genomics Platform"/>
            <consortium name="The Broad Institute Genome Sequencing Center for Infectious Disease"/>
            <person name="Wu L."/>
            <person name="Ma J."/>
        </authorList>
    </citation>
    <scope>NUCLEOTIDE SEQUENCE [LARGE SCALE GENOMIC DNA]</scope>
    <source>
        <strain evidence="2">JCM 30531</strain>
    </source>
</reference>
<name>A0ABQ2H6L1_9PORP</name>
<organism evidence="1 2">
    <name type="scientific">Porphyromonas pasteri</name>
    <dbReference type="NCBI Taxonomy" id="1583331"/>
    <lineage>
        <taxon>Bacteria</taxon>
        <taxon>Pseudomonadati</taxon>
        <taxon>Bacteroidota</taxon>
        <taxon>Bacteroidia</taxon>
        <taxon>Bacteroidales</taxon>
        <taxon>Porphyromonadaceae</taxon>
        <taxon>Porphyromonas</taxon>
    </lineage>
</organism>
<protein>
    <submittedName>
        <fullName evidence="1">Uncharacterized protein</fullName>
    </submittedName>
</protein>
<evidence type="ECO:0000313" key="1">
    <source>
        <dbReference type="EMBL" id="GGM53034.1"/>
    </source>
</evidence>
<dbReference type="RefSeq" id="WP_188807967.1">
    <property type="nucleotide sequence ID" value="NZ_BMPU01000002.1"/>
</dbReference>
<dbReference type="EMBL" id="BMPU01000002">
    <property type="protein sequence ID" value="GGM53034.1"/>
    <property type="molecule type" value="Genomic_DNA"/>
</dbReference>
<keyword evidence="2" id="KW-1185">Reference proteome</keyword>
<proteinExistence type="predicted"/>
<comment type="caution">
    <text evidence="1">The sequence shown here is derived from an EMBL/GenBank/DDBJ whole genome shotgun (WGS) entry which is preliminary data.</text>
</comment>
<accession>A0ABQ2H6L1</accession>